<sequence length="93" mass="9850">MKPICPCCRSSAVYELSDNANNTLIESLFSPAMLVSLGVSICKTLKFHPAIGAVAGIALAAVIELAQPNNALPMLANKQYCCSNCTHVFSSFN</sequence>
<evidence type="ECO:0000313" key="2">
    <source>
        <dbReference type="Proteomes" id="UP000016761"/>
    </source>
</evidence>
<organism evidence="1 2">
    <name type="scientific">Psychrobacter aquaticus CMS 56</name>
    <dbReference type="NCBI Taxonomy" id="1354303"/>
    <lineage>
        <taxon>Bacteria</taxon>
        <taxon>Pseudomonadati</taxon>
        <taxon>Pseudomonadota</taxon>
        <taxon>Gammaproteobacteria</taxon>
        <taxon>Moraxellales</taxon>
        <taxon>Moraxellaceae</taxon>
        <taxon>Psychrobacter</taxon>
    </lineage>
</organism>
<evidence type="ECO:0000313" key="1">
    <source>
        <dbReference type="EMBL" id="ERL56963.1"/>
    </source>
</evidence>
<keyword evidence="2" id="KW-1185">Reference proteome</keyword>
<proteinExistence type="predicted"/>
<name>U4TER8_9GAMM</name>
<comment type="caution">
    <text evidence="1">The sequence shown here is derived from an EMBL/GenBank/DDBJ whole genome shotgun (WGS) entry which is preliminary data.</text>
</comment>
<dbReference type="RefSeq" id="WP_021812836.1">
    <property type="nucleotide sequence ID" value="NZ_AUSW01000006.1"/>
</dbReference>
<protein>
    <submittedName>
        <fullName evidence="1">Uncharacterized protein</fullName>
    </submittedName>
</protein>
<dbReference type="OrthoDB" id="6659324at2"/>
<dbReference type="EMBL" id="AUSW01000006">
    <property type="protein sequence ID" value="ERL56963.1"/>
    <property type="molecule type" value="Genomic_DNA"/>
</dbReference>
<dbReference type="Proteomes" id="UP000016761">
    <property type="component" value="Unassembled WGS sequence"/>
</dbReference>
<dbReference type="PATRIC" id="fig|1354303.4.peg.161"/>
<accession>U4TER8</accession>
<dbReference type="STRING" id="1354303.M917_0160"/>
<dbReference type="AlphaFoldDB" id="U4TER8"/>
<gene>
    <name evidence="1" type="ORF">M917_0160</name>
</gene>
<reference evidence="1 2" key="1">
    <citation type="journal article" date="2013" name="Genome Announc.">
        <title>Draft Genome Sequence of Psychrobacter aquaticus Strain CMS 56T, Isolated from a Cyanobacterial Mat Sample Collected from Water Bodies in the McMurdo Dry Valley Region of Antarctica.</title>
        <authorList>
            <person name="Reddy G.S."/>
            <person name="Ara S."/>
            <person name="Singh A."/>
            <person name="Kumar Pinnaka A."/>
            <person name="Shivaji S."/>
        </authorList>
    </citation>
    <scope>NUCLEOTIDE SEQUENCE [LARGE SCALE GENOMIC DNA]</scope>
    <source>
        <strain evidence="1 2">CMS 56</strain>
    </source>
</reference>